<gene>
    <name evidence="1" type="ORF">EVAR_5915_1</name>
</gene>
<accession>A0A4C1TF61</accession>
<organism evidence="1 2">
    <name type="scientific">Eumeta variegata</name>
    <name type="common">Bagworm moth</name>
    <name type="synonym">Eumeta japonica</name>
    <dbReference type="NCBI Taxonomy" id="151549"/>
    <lineage>
        <taxon>Eukaryota</taxon>
        <taxon>Metazoa</taxon>
        <taxon>Ecdysozoa</taxon>
        <taxon>Arthropoda</taxon>
        <taxon>Hexapoda</taxon>
        <taxon>Insecta</taxon>
        <taxon>Pterygota</taxon>
        <taxon>Neoptera</taxon>
        <taxon>Endopterygota</taxon>
        <taxon>Lepidoptera</taxon>
        <taxon>Glossata</taxon>
        <taxon>Ditrysia</taxon>
        <taxon>Tineoidea</taxon>
        <taxon>Psychidae</taxon>
        <taxon>Oiketicinae</taxon>
        <taxon>Eumeta</taxon>
    </lineage>
</organism>
<dbReference type="OrthoDB" id="425681at2759"/>
<dbReference type="EMBL" id="BGZK01000049">
    <property type="protein sequence ID" value="GBP12088.1"/>
    <property type="molecule type" value="Genomic_DNA"/>
</dbReference>
<dbReference type="AlphaFoldDB" id="A0A4C1TF61"/>
<reference evidence="1 2" key="1">
    <citation type="journal article" date="2019" name="Commun. Biol.">
        <title>The bagworm genome reveals a unique fibroin gene that provides high tensile strength.</title>
        <authorList>
            <person name="Kono N."/>
            <person name="Nakamura H."/>
            <person name="Ohtoshi R."/>
            <person name="Tomita M."/>
            <person name="Numata K."/>
            <person name="Arakawa K."/>
        </authorList>
    </citation>
    <scope>NUCLEOTIDE SEQUENCE [LARGE SCALE GENOMIC DNA]</scope>
</reference>
<evidence type="ECO:0000313" key="2">
    <source>
        <dbReference type="Proteomes" id="UP000299102"/>
    </source>
</evidence>
<sequence>MLRWFGHLESMNESTLTKQIYRANVRDGKVGKGRPRKSYADRIGGFIRCKGAYEPLESRWSPPPMETRNPKESLVR</sequence>
<protein>
    <submittedName>
        <fullName evidence="1">Uncharacterized protein</fullName>
    </submittedName>
</protein>
<proteinExistence type="predicted"/>
<name>A0A4C1TF61_EUMVA</name>
<dbReference type="Proteomes" id="UP000299102">
    <property type="component" value="Unassembled WGS sequence"/>
</dbReference>
<keyword evidence="2" id="KW-1185">Reference proteome</keyword>
<evidence type="ECO:0000313" key="1">
    <source>
        <dbReference type="EMBL" id="GBP12088.1"/>
    </source>
</evidence>
<comment type="caution">
    <text evidence="1">The sequence shown here is derived from an EMBL/GenBank/DDBJ whole genome shotgun (WGS) entry which is preliminary data.</text>
</comment>